<reference evidence="1 2" key="1">
    <citation type="journal article" date="2019" name="Nat. Ecol. Evol.">
        <title>Megaphylogeny resolves global patterns of mushroom evolution.</title>
        <authorList>
            <person name="Varga T."/>
            <person name="Krizsan K."/>
            <person name="Foldi C."/>
            <person name="Dima B."/>
            <person name="Sanchez-Garcia M."/>
            <person name="Sanchez-Ramirez S."/>
            <person name="Szollosi G.J."/>
            <person name="Szarkandi J.G."/>
            <person name="Papp V."/>
            <person name="Albert L."/>
            <person name="Andreopoulos W."/>
            <person name="Angelini C."/>
            <person name="Antonin V."/>
            <person name="Barry K.W."/>
            <person name="Bougher N.L."/>
            <person name="Buchanan P."/>
            <person name="Buyck B."/>
            <person name="Bense V."/>
            <person name="Catcheside P."/>
            <person name="Chovatia M."/>
            <person name="Cooper J."/>
            <person name="Damon W."/>
            <person name="Desjardin D."/>
            <person name="Finy P."/>
            <person name="Geml J."/>
            <person name="Haridas S."/>
            <person name="Hughes K."/>
            <person name="Justo A."/>
            <person name="Karasinski D."/>
            <person name="Kautmanova I."/>
            <person name="Kiss B."/>
            <person name="Kocsube S."/>
            <person name="Kotiranta H."/>
            <person name="LaButti K.M."/>
            <person name="Lechner B.E."/>
            <person name="Liimatainen K."/>
            <person name="Lipzen A."/>
            <person name="Lukacs Z."/>
            <person name="Mihaltcheva S."/>
            <person name="Morgado L.N."/>
            <person name="Niskanen T."/>
            <person name="Noordeloos M.E."/>
            <person name="Ohm R.A."/>
            <person name="Ortiz-Santana B."/>
            <person name="Ovrebo C."/>
            <person name="Racz N."/>
            <person name="Riley R."/>
            <person name="Savchenko A."/>
            <person name="Shiryaev A."/>
            <person name="Soop K."/>
            <person name="Spirin V."/>
            <person name="Szebenyi C."/>
            <person name="Tomsovsky M."/>
            <person name="Tulloss R.E."/>
            <person name="Uehling J."/>
            <person name="Grigoriev I.V."/>
            <person name="Vagvolgyi C."/>
            <person name="Papp T."/>
            <person name="Martin F.M."/>
            <person name="Miettinen O."/>
            <person name="Hibbett D.S."/>
            <person name="Nagy L.G."/>
        </authorList>
    </citation>
    <scope>NUCLEOTIDE SEQUENCE [LARGE SCALE GENOMIC DNA]</scope>
    <source>
        <strain evidence="1 2">NL-1719</strain>
    </source>
</reference>
<organism evidence="1 2">
    <name type="scientific">Pluteus cervinus</name>
    <dbReference type="NCBI Taxonomy" id="181527"/>
    <lineage>
        <taxon>Eukaryota</taxon>
        <taxon>Fungi</taxon>
        <taxon>Dikarya</taxon>
        <taxon>Basidiomycota</taxon>
        <taxon>Agaricomycotina</taxon>
        <taxon>Agaricomycetes</taxon>
        <taxon>Agaricomycetidae</taxon>
        <taxon>Agaricales</taxon>
        <taxon>Pluteineae</taxon>
        <taxon>Pluteaceae</taxon>
        <taxon>Pluteus</taxon>
    </lineage>
</organism>
<protein>
    <submittedName>
        <fullName evidence="1">Uncharacterized protein</fullName>
    </submittedName>
</protein>
<keyword evidence="2" id="KW-1185">Reference proteome</keyword>
<dbReference type="EMBL" id="ML209815">
    <property type="protein sequence ID" value="TFK57957.1"/>
    <property type="molecule type" value="Genomic_DNA"/>
</dbReference>
<proteinExistence type="predicted"/>
<dbReference type="Proteomes" id="UP000308600">
    <property type="component" value="Unassembled WGS sequence"/>
</dbReference>
<sequence>MNCSLAAAPNIPNEPLEILAKSVFSAVDFRELIDTRRCHETHEAAAGMQTKGRSVDEEDQDQVKESECQKIMKQIHEKLKMHNNNRGIGTGLERNARWKGTASVVAPSAPTQAGNARNAAEVAKMKTSKAAQKWRRIFTSNKVPEAERLATAGITKLRKLEANGTDFILVVANDKVGIGKVIGLQSKSAAKNARHQFTMSIDNISSASYISIQFFEQKYGSRFTSLTSRTTLVGTNQFEHIPSAQVLCILNSRPQVISPHEIQLGNEDLNIFKNLCEGSERLKLAIAEFRKKEAKETETSG</sequence>
<evidence type="ECO:0000313" key="2">
    <source>
        <dbReference type="Proteomes" id="UP000308600"/>
    </source>
</evidence>
<name>A0ACD2ZXD1_9AGAR</name>
<gene>
    <name evidence="1" type="ORF">BDN72DRAFT_966450</name>
</gene>
<accession>A0ACD2ZXD1</accession>
<evidence type="ECO:0000313" key="1">
    <source>
        <dbReference type="EMBL" id="TFK57957.1"/>
    </source>
</evidence>